<reference evidence="2" key="1">
    <citation type="submission" date="2021-10" db="EMBL/GenBank/DDBJ databases">
        <title>Tropical sea cucumber genome reveals ecological adaptation and Cuvierian tubules defense mechanism.</title>
        <authorList>
            <person name="Chen T."/>
        </authorList>
    </citation>
    <scope>NUCLEOTIDE SEQUENCE</scope>
    <source>
        <strain evidence="2">Nanhai2018</strain>
        <tissue evidence="2">Muscle</tissue>
    </source>
</reference>
<dbReference type="AlphaFoldDB" id="A0A9Q0YFF2"/>
<dbReference type="EMBL" id="JAIZAY010000021">
    <property type="protein sequence ID" value="KAJ8021772.1"/>
    <property type="molecule type" value="Genomic_DNA"/>
</dbReference>
<evidence type="ECO:0000256" key="1">
    <source>
        <dbReference type="SAM" id="SignalP"/>
    </source>
</evidence>
<dbReference type="Proteomes" id="UP001152320">
    <property type="component" value="Chromosome 21"/>
</dbReference>
<proteinExistence type="predicted"/>
<feature type="chain" id="PRO_5040115273" evidence="1">
    <location>
        <begin position="25"/>
        <end position="69"/>
    </location>
</feature>
<keyword evidence="1" id="KW-0732">Signal</keyword>
<organism evidence="2 3">
    <name type="scientific">Holothuria leucospilota</name>
    <name type="common">Black long sea cucumber</name>
    <name type="synonym">Mertensiothuria leucospilota</name>
    <dbReference type="NCBI Taxonomy" id="206669"/>
    <lineage>
        <taxon>Eukaryota</taxon>
        <taxon>Metazoa</taxon>
        <taxon>Echinodermata</taxon>
        <taxon>Eleutherozoa</taxon>
        <taxon>Echinozoa</taxon>
        <taxon>Holothuroidea</taxon>
        <taxon>Aspidochirotacea</taxon>
        <taxon>Aspidochirotida</taxon>
        <taxon>Holothuriidae</taxon>
        <taxon>Holothuria</taxon>
    </lineage>
</organism>
<keyword evidence="3" id="KW-1185">Reference proteome</keyword>
<protein>
    <submittedName>
        <fullName evidence="2">Uncharacterized protein</fullName>
    </submittedName>
</protein>
<evidence type="ECO:0000313" key="2">
    <source>
        <dbReference type="EMBL" id="KAJ8021772.1"/>
    </source>
</evidence>
<gene>
    <name evidence="2" type="ORF">HOLleu_39066</name>
</gene>
<feature type="signal peptide" evidence="1">
    <location>
        <begin position="1"/>
        <end position="24"/>
    </location>
</feature>
<comment type="caution">
    <text evidence="2">The sequence shown here is derived from an EMBL/GenBank/DDBJ whole genome shotgun (WGS) entry which is preliminary data.</text>
</comment>
<name>A0A9Q0YFF2_HOLLE</name>
<evidence type="ECO:0000313" key="3">
    <source>
        <dbReference type="Proteomes" id="UP001152320"/>
    </source>
</evidence>
<accession>A0A9Q0YFF2</accession>
<sequence>MKITLQSLFVIVVSFAIIIYAVSAVSLENDEREFVDTDDAKYLDMVLRGKSLPSKVWKRALEALEDELD</sequence>